<gene>
    <name evidence="2" type="ORF">EA462_14050</name>
</gene>
<dbReference type="GO" id="GO:0003677">
    <property type="term" value="F:DNA binding"/>
    <property type="evidence" value="ECO:0007669"/>
    <property type="project" value="InterPro"/>
</dbReference>
<dbReference type="EMBL" id="REFY01000005">
    <property type="protein sequence ID" value="RQG87976.1"/>
    <property type="molecule type" value="Genomic_DNA"/>
</dbReference>
<sequence length="172" mass="18311">MPQFELSSSQRTMLSSLVNTAQSEGAPVPAKAIASAIDREPGTVRNQMSTLIDLGLVEGIPGPNGGYRPTETAAEALGRESVDDPTMAIMTREFDRVSALVDDIAFTNVHHPTTCRARIQFQESIRGLEEGDAIAIGATPNAELLLAGVIEAIEPGRNRILLDISQLEASSL</sequence>
<dbReference type="InterPro" id="IPR036390">
    <property type="entry name" value="WH_DNA-bd_sf"/>
</dbReference>
<evidence type="ECO:0000313" key="2">
    <source>
        <dbReference type="EMBL" id="RQG87976.1"/>
    </source>
</evidence>
<evidence type="ECO:0000259" key="1">
    <source>
        <dbReference type="Pfam" id="PF03444"/>
    </source>
</evidence>
<dbReference type="Gene3D" id="1.10.10.10">
    <property type="entry name" value="Winged helix-like DNA-binding domain superfamily/Winged helix DNA-binding domain"/>
    <property type="match status" value="1"/>
</dbReference>
<dbReference type="PANTHER" id="PTHR33221">
    <property type="entry name" value="WINGED HELIX-TURN-HELIX TRANSCRIPTIONAL REGULATOR, RRF2 FAMILY"/>
    <property type="match status" value="1"/>
</dbReference>
<dbReference type="SUPFAM" id="SSF46785">
    <property type="entry name" value="Winged helix' DNA-binding domain"/>
    <property type="match status" value="1"/>
</dbReference>
<feature type="domain" description="Winged helix-turn-helix transcription repressor HrcA DNA-binding" evidence="1">
    <location>
        <begin position="5"/>
        <end position="81"/>
    </location>
</feature>
<evidence type="ECO:0000313" key="3">
    <source>
        <dbReference type="Proteomes" id="UP000273828"/>
    </source>
</evidence>
<name>A0A3N6LIY7_9EURY</name>
<comment type="caution">
    <text evidence="2">The sequence shown here is derived from an EMBL/GenBank/DDBJ whole genome shotgun (WGS) entry which is preliminary data.</text>
</comment>
<dbReference type="GO" id="GO:0003700">
    <property type="term" value="F:DNA-binding transcription factor activity"/>
    <property type="evidence" value="ECO:0007669"/>
    <property type="project" value="TreeGrafter"/>
</dbReference>
<dbReference type="Pfam" id="PF03444">
    <property type="entry name" value="WHD_HrcA"/>
    <property type="match status" value="1"/>
</dbReference>
<keyword evidence="3" id="KW-1185">Reference proteome</keyword>
<dbReference type="Proteomes" id="UP000273828">
    <property type="component" value="Unassembled WGS sequence"/>
</dbReference>
<dbReference type="InterPro" id="IPR036388">
    <property type="entry name" value="WH-like_DNA-bd_sf"/>
</dbReference>
<dbReference type="AlphaFoldDB" id="A0A3N6LIY7"/>
<organism evidence="2 3">
    <name type="scientific">Natrarchaeobius halalkaliphilus</name>
    <dbReference type="NCBI Taxonomy" id="1679091"/>
    <lineage>
        <taxon>Archaea</taxon>
        <taxon>Methanobacteriati</taxon>
        <taxon>Methanobacteriota</taxon>
        <taxon>Stenosarchaea group</taxon>
        <taxon>Halobacteria</taxon>
        <taxon>Halobacteriales</taxon>
        <taxon>Natrialbaceae</taxon>
        <taxon>Natrarchaeobius</taxon>
    </lineage>
</organism>
<dbReference type="RefSeq" id="WP_124179174.1">
    <property type="nucleotide sequence ID" value="NZ_REFY01000005.1"/>
</dbReference>
<reference evidence="2 3" key="1">
    <citation type="submission" date="2018-10" db="EMBL/GenBank/DDBJ databases">
        <title>Natrarchaeobius chitinivorans gen. nov., sp. nov., and Natrarchaeobius haloalkaliphilus sp. nov., alkaliphilic, chitin-utilizing haloarchaea from hypersaline alkaline lakes.</title>
        <authorList>
            <person name="Sorokin D.Y."/>
            <person name="Elcheninov A.G."/>
            <person name="Kostrikina N.A."/>
            <person name="Bale N.J."/>
            <person name="Sinninghe Damste J.S."/>
            <person name="Khijniak T.V."/>
            <person name="Kublanov I.V."/>
            <person name="Toshchakov S.V."/>
        </authorList>
    </citation>
    <scope>NUCLEOTIDE SEQUENCE [LARGE SCALE GENOMIC DNA]</scope>
    <source>
        <strain evidence="2 3">AArcht-Sl</strain>
    </source>
</reference>
<dbReference type="PANTHER" id="PTHR33221:SF15">
    <property type="entry name" value="HTH-TYPE TRANSCRIPTIONAL REGULATOR YWGB-RELATED"/>
    <property type="match status" value="1"/>
</dbReference>
<protein>
    <submittedName>
        <fullName evidence="2">TrmB family transcriptional regulator</fullName>
    </submittedName>
</protein>
<proteinExistence type="predicted"/>
<dbReference type="GO" id="GO:0005829">
    <property type="term" value="C:cytosol"/>
    <property type="evidence" value="ECO:0007669"/>
    <property type="project" value="TreeGrafter"/>
</dbReference>
<dbReference type="OrthoDB" id="64432at2157"/>
<accession>A0A3N6LIY7</accession>
<dbReference type="InterPro" id="IPR000944">
    <property type="entry name" value="Tscrpt_reg_Rrf2"/>
</dbReference>
<dbReference type="InterPro" id="IPR005104">
    <property type="entry name" value="WHTH_HrcA_DNA-bd"/>
</dbReference>